<reference evidence="1 2" key="1">
    <citation type="journal article" date="2019" name="Sci. Rep.">
        <title>Orb-weaving spider Araneus ventricosus genome elucidates the spidroin gene catalogue.</title>
        <authorList>
            <person name="Kono N."/>
            <person name="Nakamura H."/>
            <person name="Ohtoshi R."/>
            <person name="Moran D.A.P."/>
            <person name="Shinohara A."/>
            <person name="Yoshida Y."/>
            <person name="Fujiwara M."/>
            <person name="Mori M."/>
            <person name="Tomita M."/>
            <person name="Arakawa K."/>
        </authorList>
    </citation>
    <scope>NUCLEOTIDE SEQUENCE [LARGE SCALE GENOMIC DNA]</scope>
</reference>
<comment type="caution">
    <text evidence="1">The sequence shown here is derived from an EMBL/GenBank/DDBJ whole genome shotgun (WGS) entry which is preliminary data.</text>
</comment>
<dbReference type="PANTHER" id="PTHR46114:SF1">
    <property type="entry name" value="ZAD DOMAIN-CONTAINING PROTEIN"/>
    <property type="match status" value="1"/>
</dbReference>
<evidence type="ECO:0000313" key="2">
    <source>
        <dbReference type="Proteomes" id="UP000499080"/>
    </source>
</evidence>
<dbReference type="PANTHER" id="PTHR46114">
    <property type="entry name" value="APPLE DOMAIN-CONTAINING PROTEIN"/>
    <property type="match status" value="1"/>
</dbReference>
<keyword evidence="2" id="KW-1185">Reference proteome</keyword>
<dbReference type="AlphaFoldDB" id="A0A4Y2VB97"/>
<evidence type="ECO:0000313" key="1">
    <source>
        <dbReference type="EMBL" id="GBO20980.1"/>
    </source>
</evidence>
<dbReference type="Proteomes" id="UP000499080">
    <property type="component" value="Unassembled WGS sequence"/>
</dbReference>
<gene>
    <name evidence="1" type="ORF">AVEN_221478_1</name>
</gene>
<name>A0A4Y2VB97_ARAVE</name>
<feature type="non-terminal residue" evidence="1">
    <location>
        <position position="1"/>
    </location>
</feature>
<organism evidence="1 2">
    <name type="scientific">Araneus ventricosus</name>
    <name type="common">Orbweaver spider</name>
    <name type="synonym">Epeira ventricosa</name>
    <dbReference type="NCBI Taxonomy" id="182803"/>
    <lineage>
        <taxon>Eukaryota</taxon>
        <taxon>Metazoa</taxon>
        <taxon>Ecdysozoa</taxon>
        <taxon>Arthropoda</taxon>
        <taxon>Chelicerata</taxon>
        <taxon>Arachnida</taxon>
        <taxon>Araneae</taxon>
        <taxon>Araneomorphae</taxon>
        <taxon>Entelegynae</taxon>
        <taxon>Araneoidea</taxon>
        <taxon>Araneidae</taxon>
        <taxon>Araneus</taxon>
    </lineage>
</organism>
<proteinExistence type="predicted"/>
<accession>A0A4Y2VB97</accession>
<protein>
    <submittedName>
        <fullName evidence="1">Uncharacterized protein</fullName>
    </submittedName>
</protein>
<sequence length="216" mass="24916">GLEVRNLTNDLHRCKSPRKLLDRTVSDSEPKSTTACLSAYFNSVYKIGVQDKEKKLFSKNLHFFGLSLSGTEKKHYIKKVWPKRQFLIPGVKNEKNEPLYASEQILLPPLHIKLGLMKNFVKAMDCGGSGFQYLRLKFLKANKTMGCNMSLKIHFLHSHLEFYPENLGSVSDEHGEQFHQAIPNMGARYQGKWNPKMLADYFWTLKMDIPQAKHSR</sequence>
<dbReference type="EMBL" id="BGPR01044248">
    <property type="protein sequence ID" value="GBO20980.1"/>
    <property type="molecule type" value="Genomic_DNA"/>
</dbReference>